<evidence type="ECO:0000256" key="2">
    <source>
        <dbReference type="ARBA" id="ARBA00022857"/>
    </source>
</evidence>
<dbReference type="InterPro" id="IPR036291">
    <property type="entry name" value="NAD(P)-bd_dom_sf"/>
</dbReference>
<dbReference type="EMBL" id="KQ087235">
    <property type="protein sequence ID" value="KLT40382.1"/>
    <property type="molecule type" value="Genomic_DNA"/>
</dbReference>
<evidence type="ECO:0000313" key="5">
    <source>
        <dbReference type="Proteomes" id="UP000053611"/>
    </source>
</evidence>
<dbReference type="PRINTS" id="PR00081">
    <property type="entry name" value="GDHRDH"/>
</dbReference>
<dbReference type="Gene3D" id="3.40.50.720">
    <property type="entry name" value="NAD(P)-binding Rossmann-like Domain"/>
    <property type="match status" value="1"/>
</dbReference>
<dbReference type="PANTHER" id="PTHR43618">
    <property type="entry name" value="7-ALPHA-HYDROXYSTEROID DEHYDROGENASE"/>
    <property type="match status" value="1"/>
</dbReference>
<keyword evidence="3" id="KW-0560">Oxidoreductase</keyword>
<dbReference type="InterPro" id="IPR020904">
    <property type="entry name" value="Sc_DH/Rdtase_CS"/>
</dbReference>
<reference evidence="4 5" key="1">
    <citation type="submission" date="2015-03" db="EMBL/GenBank/DDBJ databases">
        <title>Genomics and transcriptomics of the oil-accumulating basidiomycete yeast T. oleaginosus allow insights into substrate utilization and the diverse evolutionary trajectories of mating systems in fungi.</title>
        <authorList>
            <consortium name="DOE Joint Genome Institute"/>
            <person name="Kourist R."/>
            <person name="Kracht O."/>
            <person name="Bracharz F."/>
            <person name="Lipzen A."/>
            <person name="Nolan M."/>
            <person name="Ohm R."/>
            <person name="Grigoriev I."/>
            <person name="Sun S."/>
            <person name="Heitman J."/>
            <person name="Bruck T."/>
            <person name="Nowrousian M."/>
        </authorList>
    </citation>
    <scope>NUCLEOTIDE SEQUENCE [LARGE SCALE GENOMIC DNA]</scope>
    <source>
        <strain evidence="4 5">IBC0246</strain>
    </source>
</reference>
<protein>
    <submittedName>
        <fullName evidence="4">Putative short-chain dehydrogenase</fullName>
    </submittedName>
</protein>
<dbReference type="Proteomes" id="UP000053611">
    <property type="component" value="Unassembled WGS sequence"/>
</dbReference>
<dbReference type="CDD" id="cd05233">
    <property type="entry name" value="SDR_c"/>
    <property type="match status" value="1"/>
</dbReference>
<evidence type="ECO:0000256" key="1">
    <source>
        <dbReference type="ARBA" id="ARBA00006484"/>
    </source>
</evidence>
<evidence type="ECO:0000256" key="3">
    <source>
        <dbReference type="ARBA" id="ARBA00023002"/>
    </source>
</evidence>
<dbReference type="Pfam" id="PF13561">
    <property type="entry name" value="adh_short_C2"/>
    <property type="match status" value="1"/>
</dbReference>
<dbReference type="PRINTS" id="PR00080">
    <property type="entry name" value="SDRFAMILY"/>
</dbReference>
<dbReference type="PANTHER" id="PTHR43618:SF2">
    <property type="entry name" value="CHAIN DEHYDROGENASE, PUTATIVE (AFU_ORTHOLOGUE AFUA_6G06930)-RELATED"/>
    <property type="match status" value="1"/>
</dbReference>
<accession>A0A0J0XH69</accession>
<sequence>MPSLKGKRVLVVAGSRGLGAEIVKQSAERGAIVAINYAASKDRAEELCKSLPGSGHVVIQGDAFTHDGCDAIVAEAIKALGGLDAVVSNQGTTKFASWADLKSVSDDDWMKIYTANVMSHLWVMQAAEKELRANKGSFVVSASIAGLYTNGSSMAYSVSKAGLIHLTKGMAKSLAPDVRVNAIAPGLMLTEWAAGFSEAQVKMSTDAALLKKVSDVPDVAAAYIMLMENGSITGEILEISAGLGH</sequence>
<dbReference type="AlphaFoldDB" id="A0A0J0XH69"/>
<evidence type="ECO:0000313" key="4">
    <source>
        <dbReference type="EMBL" id="KLT40382.1"/>
    </source>
</evidence>
<proteinExistence type="inferred from homology"/>
<name>A0A0J0XH69_9TREE</name>
<dbReference type="SUPFAM" id="SSF51735">
    <property type="entry name" value="NAD(P)-binding Rossmann-fold domains"/>
    <property type="match status" value="1"/>
</dbReference>
<dbReference type="InterPro" id="IPR002347">
    <property type="entry name" value="SDR_fam"/>
</dbReference>
<dbReference type="OrthoDB" id="1393670at2759"/>
<dbReference type="GO" id="GO:0016491">
    <property type="term" value="F:oxidoreductase activity"/>
    <property type="evidence" value="ECO:0007669"/>
    <property type="project" value="UniProtKB-KW"/>
</dbReference>
<dbReference type="PROSITE" id="PS00061">
    <property type="entry name" value="ADH_SHORT"/>
    <property type="match status" value="1"/>
</dbReference>
<comment type="similarity">
    <text evidence="1">Belongs to the short-chain dehydrogenases/reductases (SDR) family.</text>
</comment>
<keyword evidence="2" id="KW-0521">NADP</keyword>
<keyword evidence="5" id="KW-1185">Reference proteome</keyword>
<dbReference type="STRING" id="879819.A0A0J0XH69"/>
<organism evidence="4 5">
    <name type="scientific">Cutaneotrichosporon oleaginosum</name>
    <dbReference type="NCBI Taxonomy" id="879819"/>
    <lineage>
        <taxon>Eukaryota</taxon>
        <taxon>Fungi</taxon>
        <taxon>Dikarya</taxon>
        <taxon>Basidiomycota</taxon>
        <taxon>Agaricomycotina</taxon>
        <taxon>Tremellomycetes</taxon>
        <taxon>Trichosporonales</taxon>
        <taxon>Trichosporonaceae</taxon>
        <taxon>Cutaneotrichosporon</taxon>
    </lineage>
</organism>
<dbReference type="InterPro" id="IPR052178">
    <property type="entry name" value="Sec_Metab_Biosynth_SDR"/>
</dbReference>
<gene>
    <name evidence="4" type="ORF">CC85DRAFT_287485</name>
</gene>